<dbReference type="PANTHER" id="PTHR40588">
    <property type="entry name" value="MRNA INTERFERASE TOXIN YAFQ"/>
    <property type="match status" value="1"/>
</dbReference>
<sequence length="91" mass="10612">MRQSVFTNKFRKDYKLCAKRGWRLGRLQNAIRLIENDADVPDALRPHKLAGAYSGYWECHIAPDWLLIYWLDDEANTVVFERTGSHADLFG</sequence>
<evidence type="ECO:0000313" key="3">
    <source>
        <dbReference type="EMBL" id="RAI26261.1"/>
    </source>
</evidence>
<dbReference type="Gene3D" id="3.30.2310.20">
    <property type="entry name" value="RelE-like"/>
    <property type="match status" value="1"/>
</dbReference>
<evidence type="ECO:0000256" key="2">
    <source>
        <dbReference type="PIRSR" id="PIRSR006156-1"/>
    </source>
</evidence>
<reference evidence="3 4" key="1">
    <citation type="submission" date="2017-07" db="EMBL/GenBank/DDBJ databases">
        <title>Draft Genome Sequences of Select Purple Nonsulfur Bacteria.</title>
        <authorList>
            <person name="Lasarre B."/>
            <person name="Mckinlay J.B."/>
        </authorList>
    </citation>
    <scope>NUCLEOTIDE SEQUENCE [LARGE SCALE GENOMIC DNA]</scope>
    <source>
        <strain evidence="3 4">DSM 11290</strain>
    </source>
</reference>
<dbReference type="InterPro" id="IPR004386">
    <property type="entry name" value="Toxin_YafQ-like"/>
</dbReference>
<accession>A0A327JJP0</accession>
<evidence type="ECO:0008006" key="5">
    <source>
        <dbReference type="Google" id="ProtNLM"/>
    </source>
</evidence>
<dbReference type="NCBIfam" id="TIGR02385">
    <property type="entry name" value="RelE_StbE"/>
    <property type="match status" value="1"/>
</dbReference>
<proteinExistence type="predicted"/>
<comment type="caution">
    <text evidence="3">The sequence shown here is derived from an EMBL/GenBank/DDBJ whole genome shotgun (WGS) entry which is preliminary data.</text>
</comment>
<dbReference type="GO" id="GO:0006402">
    <property type="term" value="P:mRNA catabolic process"/>
    <property type="evidence" value="ECO:0007669"/>
    <property type="project" value="TreeGrafter"/>
</dbReference>
<dbReference type="RefSeq" id="WP_111435159.1">
    <property type="nucleotide sequence ID" value="NZ_JACIGG010000006.1"/>
</dbReference>
<dbReference type="PANTHER" id="PTHR40588:SF1">
    <property type="entry name" value="MRNA INTERFERASE TOXIN YAFQ"/>
    <property type="match status" value="1"/>
</dbReference>
<dbReference type="EMBL" id="NPEV01000033">
    <property type="protein sequence ID" value="RAI26261.1"/>
    <property type="molecule type" value="Genomic_DNA"/>
</dbReference>
<dbReference type="InterPro" id="IPR007712">
    <property type="entry name" value="RelE/ParE_toxin"/>
</dbReference>
<dbReference type="Pfam" id="PF15738">
    <property type="entry name" value="YafQ_toxin"/>
    <property type="match status" value="1"/>
</dbReference>
<keyword evidence="4" id="KW-1185">Reference proteome</keyword>
<evidence type="ECO:0000256" key="1">
    <source>
        <dbReference type="ARBA" id="ARBA00022649"/>
    </source>
</evidence>
<dbReference type="InterPro" id="IPR035093">
    <property type="entry name" value="RelE/ParE_toxin_dom_sf"/>
</dbReference>
<dbReference type="SUPFAM" id="SSF143011">
    <property type="entry name" value="RelE-like"/>
    <property type="match status" value="1"/>
</dbReference>
<dbReference type="OrthoDB" id="7030467at2"/>
<dbReference type="GO" id="GO:0006415">
    <property type="term" value="P:translational termination"/>
    <property type="evidence" value="ECO:0007669"/>
    <property type="project" value="TreeGrafter"/>
</dbReference>
<dbReference type="GO" id="GO:0004521">
    <property type="term" value="F:RNA endonuclease activity"/>
    <property type="evidence" value="ECO:0007669"/>
    <property type="project" value="TreeGrafter"/>
</dbReference>
<protein>
    <recommendedName>
        <fullName evidence="5">Type II toxin-antitoxin system mRNA interferase toxin, RelE/StbE family</fullName>
    </recommendedName>
</protein>
<name>A0A327JJP0_9HYPH</name>
<feature type="active site" description="Proton donor" evidence="2">
    <location>
        <position position="86"/>
    </location>
</feature>
<dbReference type="PIRSF" id="PIRSF006156">
    <property type="entry name" value="YafQ"/>
    <property type="match status" value="1"/>
</dbReference>
<keyword evidence="1" id="KW-1277">Toxin-antitoxin system</keyword>
<evidence type="ECO:0000313" key="4">
    <source>
        <dbReference type="Proteomes" id="UP000249299"/>
    </source>
</evidence>
<organism evidence="3 4">
    <name type="scientific">Rhodobium orientis</name>
    <dbReference type="NCBI Taxonomy" id="34017"/>
    <lineage>
        <taxon>Bacteria</taxon>
        <taxon>Pseudomonadati</taxon>
        <taxon>Pseudomonadota</taxon>
        <taxon>Alphaproteobacteria</taxon>
        <taxon>Hyphomicrobiales</taxon>
        <taxon>Rhodobiaceae</taxon>
        <taxon>Rhodobium</taxon>
    </lineage>
</organism>
<dbReference type="AlphaFoldDB" id="A0A327JJP0"/>
<dbReference type="Proteomes" id="UP000249299">
    <property type="component" value="Unassembled WGS sequence"/>
</dbReference>
<gene>
    <name evidence="3" type="ORF">CH339_14845</name>
</gene>